<dbReference type="InterPro" id="IPR003459">
    <property type="entry name" value="Borrelia_plasmid_OrfA"/>
</dbReference>
<evidence type="ECO:0000313" key="2">
    <source>
        <dbReference type="Proteomes" id="UP000274630"/>
    </source>
</evidence>
<evidence type="ECO:0000313" key="1">
    <source>
        <dbReference type="EMBL" id="AZA27285.1"/>
    </source>
</evidence>
<proteinExistence type="predicted"/>
<geneLocation type="plasmid" evidence="1 2">
    <name>lp17</name>
</geneLocation>
<dbReference type="Proteomes" id="UP000274630">
    <property type="component" value="Plasmid lp17"/>
</dbReference>
<sequence length="87" mass="10329">MNEYVIEYQRKVSWFLKVKYDEYIQSKKRKTYQLRDIVASVNSMLVKDNNRSVTKRIIQKDIKKLIKMNLVVSFSKSLGKDNGGFSF</sequence>
<keyword evidence="1" id="KW-0614">Plasmid</keyword>
<protein>
    <submittedName>
        <fullName evidence="1">Uncharacterized protein</fullName>
    </submittedName>
</protein>
<keyword evidence="2" id="KW-1185">Reference proteome</keyword>
<dbReference type="EMBL" id="CP028876">
    <property type="protein sequence ID" value="AZA27285.1"/>
    <property type="molecule type" value="Genomic_DNA"/>
</dbReference>
<dbReference type="Pfam" id="PF02414">
    <property type="entry name" value="Borrelia_orfA"/>
    <property type="match status" value="1"/>
</dbReference>
<accession>A0ABM7AU24</accession>
<name>A0ABM7AU24_BORGP</name>
<organism evidence="1 2">
    <name type="scientific">Borrelia garinii subsp. bavariensis (strain ATCC BAA-2496 / DSM 23469 / PBi)</name>
    <name type="common">Borreliella bavariensis</name>
    <dbReference type="NCBI Taxonomy" id="290434"/>
    <lineage>
        <taxon>Bacteria</taxon>
        <taxon>Pseudomonadati</taxon>
        <taxon>Spirochaetota</taxon>
        <taxon>Spirochaetia</taxon>
        <taxon>Spirochaetales</taxon>
        <taxon>Borreliaceae</taxon>
        <taxon>Borreliella</taxon>
    </lineage>
</organism>
<gene>
    <name evidence="1" type="ORF">DB299_05435</name>
</gene>
<reference evidence="2" key="1">
    <citation type="submission" date="2018-04" db="EMBL/GenBank/DDBJ databases">
        <title>Whole Genome Assembly of Borrelia bavariensis PBi.</title>
        <authorList>
            <person name="Margos G."/>
        </authorList>
    </citation>
    <scope>NUCLEOTIDE SEQUENCE [LARGE SCALE GENOMIC DNA]</scope>
    <source>
        <strain evidence="2">PBi</strain>
        <plasmid evidence="2">lp17</plasmid>
    </source>
</reference>